<dbReference type="Pfam" id="PF00107">
    <property type="entry name" value="ADH_zinc_N"/>
    <property type="match status" value="1"/>
</dbReference>
<dbReference type="InterPro" id="IPR020843">
    <property type="entry name" value="ER"/>
</dbReference>
<dbReference type="PANTHER" id="PTHR45033">
    <property type="match status" value="1"/>
</dbReference>
<dbReference type="SUPFAM" id="SSF51735">
    <property type="entry name" value="NAD(P)-binding Rossmann-fold domains"/>
    <property type="match status" value="1"/>
</dbReference>
<evidence type="ECO:0000259" key="1">
    <source>
        <dbReference type="SMART" id="SM00829"/>
    </source>
</evidence>
<gene>
    <name evidence="2" type="ORF">HRG_04026</name>
</gene>
<sequence length="354" mass="37463">MAPDIPKSIRQWNVTAKDGRDGFNVLKYSEQPMPEVGDSQVLVKLHAASLNYRDLIIPLGQYPFDTAPNVVPGSDGAGTVVAVGKHVTRFKPGDKVVTLFSQQHIGGPLTPEGAASGLGGALDGTLRSFGAFSEQGLVRMPSNLSPAEASTLPCAGLTAWNALYGLSDNQVTAGQWVLTQGTGGVSIFALQFAKAAGARVIATTGSSEKVDVLKKLGADHVLNYKETPEWGAEAKKLTGGVGLDHIIEVAGPKSMAQSLAAIKISGVITIIGFVGGHTKDQPGFIDCLTNLCTARGILVGSRAQMEDMCRAIEANPDKLRPVVDKKTFRLEELKEAYEYQFSGKHFGKVCVEIS</sequence>
<dbReference type="InterPro" id="IPR036291">
    <property type="entry name" value="NAD(P)-bd_dom_sf"/>
</dbReference>
<dbReference type="CDD" id="cd08276">
    <property type="entry name" value="MDR7"/>
    <property type="match status" value="1"/>
</dbReference>
<dbReference type="InterPro" id="IPR013149">
    <property type="entry name" value="ADH-like_C"/>
</dbReference>
<dbReference type="AlphaFoldDB" id="A0A9P8N378"/>
<dbReference type="Pfam" id="PF08240">
    <property type="entry name" value="ADH_N"/>
    <property type="match status" value="1"/>
</dbReference>
<evidence type="ECO:0000313" key="2">
    <source>
        <dbReference type="EMBL" id="KAH0966010.1"/>
    </source>
</evidence>
<dbReference type="Gene3D" id="3.90.180.10">
    <property type="entry name" value="Medium-chain alcohol dehydrogenases, catalytic domain"/>
    <property type="match status" value="1"/>
</dbReference>
<dbReference type="RefSeq" id="XP_044723523.1">
    <property type="nucleotide sequence ID" value="XM_044862497.1"/>
</dbReference>
<proteinExistence type="predicted"/>
<comment type="caution">
    <text evidence="2">The sequence shown here is derived from an EMBL/GenBank/DDBJ whole genome shotgun (WGS) entry which is preliminary data.</text>
</comment>
<name>A0A9P8N378_9HYPO</name>
<dbReference type="InterPro" id="IPR013154">
    <property type="entry name" value="ADH-like_N"/>
</dbReference>
<dbReference type="SMART" id="SM00829">
    <property type="entry name" value="PKS_ER"/>
    <property type="match status" value="1"/>
</dbReference>
<feature type="domain" description="Enoyl reductase (ER)" evidence="1">
    <location>
        <begin position="22"/>
        <end position="351"/>
    </location>
</feature>
<dbReference type="OrthoDB" id="9930022at2759"/>
<keyword evidence="3" id="KW-1185">Reference proteome</keyword>
<dbReference type="GeneID" id="68353155"/>
<organism evidence="2 3">
    <name type="scientific">Hirsutella rhossiliensis</name>
    <dbReference type="NCBI Taxonomy" id="111463"/>
    <lineage>
        <taxon>Eukaryota</taxon>
        <taxon>Fungi</taxon>
        <taxon>Dikarya</taxon>
        <taxon>Ascomycota</taxon>
        <taxon>Pezizomycotina</taxon>
        <taxon>Sordariomycetes</taxon>
        <taxon>Hypocreomycetidae</taxon>
        <taxon>Hypocreales</taxon>
        <taxon>Ophiocordycipitaceae</taxon>
        <taxon>Hirsutella</taxon>
    </lineage>
</organism>
<dbReference type="SUPFAM" id="SSF50129">
    <property type="entry name" value="GroES-like"/>
    <property type="match status" value="1"/>
</dbReference>
<accession>A0A9P8N378</accession>
<evidence type="ECO:0000313" key="3">
    <source>
        <dbReference type="Proteomes" id="UP000824596"/>
    </source>
</evidence>
<dbReference type="PANTHER" id="PTHR45033:SF2">
    <property type="entry name" value="ZINC-TYPE ALCOHOL DEHYDROGENASE-LIKE PROTEIN C1773.06C"/>
    <property type="match status" value="1"/>
</dbReference>
<dbReference type="Proteomes" id="UP000824596">
    <property type="component" value="Unassembled WGS sequence"/>
</dbReference>
<dbReference type="EMBL" id="JAIZPD010000003">
    <property type="protein sequence ID" value="KAH0966010.1"/>
    <property type="molecule type" value="Genomic_DNA"/>
</dbReference>
<dbReference type="GO" id="GO:0016491">
    <property type="term" value="F:oxidoreductase activity"/>
    <property type="evidence" value="ECO:0007669"/>
    <property type="project" value="InterPro"/>
</dbReference>
<protein>
    <submittedName>
        <fullName evidence="2">Zinc-binding dehydrogenase domain-containing protein</fullName>
    </submittedName>
</protein>
<dbReference type="InterPro" id="IPR011032">
    <property type="entry name" value="GroES-like_sf"/>
</dbReference>
<dbReference type="InterPro" id="IPR052711">
    <property type="entry name" value="Zinc_ADH-like"/>
</dbReference>
<dbReference type="Gene3D" id="3.40.50.720">
    <property type="entry name" value="NAD(P)-binding Rossmann-like Domain"/>
    <property type="match status" value="1"/>
</dbReference>
<reference evidence="2" key="1">
    <citation type="submission" date="2021-09" db="EMBL/GenBank/DDBJ databases">
        <title>A high-quality genome of the endoparasitic fungus Hirsutella rhossiliensis with a comparison of Hirsutella genomes reveals transposable elements contributing to genome size variation.</title>
        <authorList>
            <person name="Lin R."/>
            <person name="Jiao Y."/>
            <person name="Sun X."/>
            <person name="Ling J."/>
            <person name="Xie B."/>
            <person name="Cheng X."/>
        </authorList>
    </citation>
    <scope>NUCLEOTIDE SEQUENCE</scope>
    <source>
        <strain evidence="2">HR02</strain>
    </source>
</reference>